<feature type="region of interest" description="Disordered" evidence="5">
    <location>
        <begin position="1305"/>
        <end position="1523"/>
    </location>
</feature>
<keyword evidence="7" id="KW-1185">Reference proteome</keyword>
<dbReference type="Proteomes" id="UP000224006">
    <property type="component" value="Unassembled WGS sequence"/>
</dbReference>
<protein>
    <submittedName>
        <fullName evidence="6">Uncharacterized protein</fullName>
    </submittedName>
</protein>
<feature type="compositionally biased region" description="Basic and acidic residues" evidence="5">
    <location>
        <begin position="563"/>
        <end position="587"/>
    </location>
</feature>
<feature type="compositionally biased region" description="Basic and acidic residues" evidence="5">
    <location>
        <begin position="96"/>
        <end position="108"/>
    </location>
</feature>
<feature type="compositionally biased region" description="Basic and acidic residues" evidence="5">
    <location>
        <begin position="1411"/>
        <end position="1428"/>
    </location>
</feature>
<keyword evidence="2" id="KW-0963">Cytoplasm</keyword>
<feature type="compositionally biased region" description="Basic and acidic residues" evidence="5">
    <location>
        <begin position="921"/>
        <end position="952"/>
    </location>
</feature>
<feature type="compositionally biased region" description="Polar residues" evidence="5">
    <location>
        <begin position="67"/>
        <end position="80"/>
    </location>
</feature>
<feature type="region of interest" description="Disordered" evidence="5">
    <location>
        <begin position="334"/>
        <end position="364"/>
    </location>
</feature>
<organism evidence="6 7">
    <name type="scientific">Besnoitia besnoiti</name>
    <name type="common">Apicomplexan protozoan</name>
    <dbReference type="NCBI Taxonomy" id="94643"/>
    <lineage>
        <taxon>Eukaryota</taxon>
        <taxon>Sar</taxon>
        <taxon>Alveolata</taxon>
        <taxon>Apicomplexa</taxon>
        <taxon>Conoidasida</taxon>
        <taxon>Coccidia</taxon>
        <taxon>Eucoccidiorida</taxon>
        <taxon>Eimeriorina</taxon>
        <taxon>Sarcocystidae</taxon>
        <taxon>Besnoitia</taxon>
    </lineage>
</organism>
<evidence type="ECO:0000313" key="7">
    <source>
        <dbReference type="Proteomes" id="UP000224006"/>
    </source>
</evidence>
<feature type="compositionally biased region" description="Low complexity" evidence="5">
    <location>
        <begin position="266"/>
        <end position="275"/>
    </location>
</feature>
<feature type="region of interest" description="Disordered" evidence="5">
    <location>
        <begin position="906"/>
        <end position="952"/>
    </location>
</feature>
<feature type="region of interest" description="Disordered" evidence="5">
    <location>
        <begin position="57"/>
        <end position="136"/>
    </location>
</feature>
<dbReference type="GO" id="GO:0008574">
    <property type="term" value="F:plus-end-directed microtubule motor activity"/>
    <property type="evidence" value="ECO:0007669"/>
    <property type="project" value="TreeGrafter"/>
</dbReference>
<feature type="region of interest" description="Disordered" evidence="5">
    <location>
        <begin position="563"/>
        <end position="641"/>
    </location>
</feature>
<comment type="caution">
    <text evidence="6">The sequence shown here is derived from an EMBL/GenBank/DDBJ whole genome shotgun (WGS) entry which is preliminary data.</text>
</comment>
<dbReference type="InterPro" id="IPR047149">
    <property type="entry name" value="KIF11-like"/>
</dbReference>
<feature type="region of interest" description="Disordered" evidence="5">
    <location>
        <begin position="235"/>
        <end position="283"/>
    </location>
</feature>
<evidence type="ECO:0000313" key="6">
    <source>
        <dbReference type="EMBL" id="PFH34280.1"/>
    </source>
</evidence>
<dbReference type="RefSeq" id="XP_029218289.1">
    <property type="nucleotide sequence ID" value="XM_029365805.1"/>
</dbReference>
<dbReference type="PANTHER" id="PTHR47970:SF12">
    <property type="entry name" value="KINESIN FAMILY MEMBER 11"/>
    <property type="match status" value="1"/>
</dbReference>
<dbReference type="GO" id="GO:0005876">
    <property type="term" value="C:spindle microtubule"/>
    <property type="evidence" value="ECO:0007669"/>
    <property type="project" value="TreeGrafter"/>
</dbReference>
<keyword evidence="4" id="KW-0206">Cytoskeleton</keyword>
<sequence length="1559" mass="174960">MSPSACRATCLLPAASSENFGFSRGWRDFPVGIDAPLSMSSARSFGAPFEAEACRRKDGGAEAGASPFTSSARSRSQQAHDWNDPRASPWVSSRGGEVEAREAAERRLARLSSRSSLGGGSEDKLPADSSPSLREDGHEYEWRAARRLETGLAGGPAGLAARVRSRGLHEPLSSPEALEGRDHEGGSSAMARPVAASERDTRRNLLKEGNVAHFMLQEICDLAKDCKRDLDDLVAPSDTQGRPASPPLQHQISSGFHVRTTRRRGTTSLTTSSVSPLNSASDFSLDFPSTGGTEKQIKQLLAFLTQELLPTVDRAKAEADTLRRSNANLAEKLKRSEKLNQHQTEQMDDLQEEWRRTESQSRHHLTEAMEKLRAENFHLKAQLDLSEKHLEDERKEKSTLEQKLVFLERKTKERTDTQGSARAAEILGELDSARREVKRLTTLTSQKDSMIEDLKEALRATREENSTMSARSLPRSSCGSMAFDLPIEGGEGLSRPSPLAADLAQQVRLRIVRRVPALGGGAALSERLGRRRELDRARRNSIDFARKPGLHQASLARELLEEQSRAQAERAGGEGPEDARSRARPDDCASEEDASSTQPAKREGWKSALTRAGESAGGGESAAKRSLGRSPREAQAGTERRTEVLQHELEELRKNHAQILDRNEVLKKYNDTLEKHFQAELLHYVKKEDLERAERACEKAREREETLAQRYEAAQMEREDTRSRREDVAAKLAATKHEKETLERERDKEIETLREDQKRLERQREAERNQAEARREELMSRINALQREKDALEAEKEDAARFAEEDACKRREESRQREAALEEEKASLRQRLEGSERKQEDLEKQLTNVKGLLRSSEAEAASLRAAADNKTGQLASRLAELEGRLGTVEAHRERLARLLEETKREKDDLENRLSRLQSSATEEKTTLKGDLEKAEQKKRELERDRRERDEELAARDADLASLRKTLERLTASFEAEREEVKRLQDAKDAELQEWRGRYESVAAQLEKLRGENALQQEVFSHVGTQLASVKAKQETLDEEAASIRAQLEQAREEKAELLQTVAALQASRDSQQATVDEAKKSLESVAKLAVDLEANRNEIQTRLAAASKETSVLKRTCAMLKEEVFTTRQKREKDLEAFKALLKKKNDERKKQVRQMLEVNENLGLRKEETEQRLVEQLQDARNDISALVSRLFRPPYGRRGSQLSLPAPPQHLSTFAAATWQTYEAKADSMSSLPEGSPSLKSARKTHRPVDMYRPVALSIQNLVHHPSREKRPIWGLSSDSVGEDESDLLDFFPDLVSKIRSKLFRDRDAPPPGSYRQRPPLPPADSCSSDSEGEEPVTSRDSSPGRRRLSSVSSSSSSSSHEERSAFLTPSDVHKHRHLRSIKVGTRSGQTSPLLAMWEPSIDNTADGDSARADALKQHSSGRAEPDFISPEPTPADGGPAIRVTPGGDAETRASRLRGRVWGAAEDAREEGQELQEGAGWRRDSAEERRSEDQRREHTEDEKDENHDAHGETEGSSETYARRLASRLFTTRRSKRPVGLMNYIDVESRTFHTPRRK</sequence>
<evidence type="ECO:0000256" key="3">
    <source>
        <dbReference type="ARBA" id="ARBA00023175"/>
    </source>
</evidence>
<feature type="compositionally biased region" description="Basic and acidic residues" evidence="5">
    <location>
        <begin position="352"/>
        <end position="364"/>
    </location>
</feature>
<evidence type="ECO:0000256" key="4">
    <source>
        <dbReference type="ARBA" id="ARBA00023212"/>
    </source>
</evidence>
<feature type="compositionally biased region" description="Polar residues" evidence="5">
    <location>
        <begin position="237"/>
        <end position="254"/>
    </location>
</feature>
<gene>
    <name evidence="6" type="ORF">BESB_074320</name>
</gene>
<dbReference type="Gene3D" id="1.10.287.1490">
    <property type="match status" value="1"/>
</dbReference>
<evidence type="ECO:0000256" key="5">
    <source>
        <dbReference type="SAM" id="MobiDB-lite"/>
    </source>
</evidence>
<evidence type="ECO:0000256" key="1">
    <source>
        <dbReference type="ARBA" id="ARBA00004245"/>
    </source>
</evidence>
<feature type="region of interest" description="Disordered" evidence="5">
    <location>
        <begin position="796"/>
        <end position="843"/>
    </location>
</feature>
<dbReference type="OrthoDB" id="331961at2759"/>
<proteinExistence type="predicted"/>
<accession>A0A2A9MFX3</accession>
<dbReference type="GO" id="GO:0090307">
    <property type="term" value="P:mitotic spindle assembly"/>
    <property type="evidence" value="ECO:0007669"/>
    <property type="project" value="TreeGrafter"/>
</dbReference>
<dbReference type="PANTHER" id="PTHR47970">
    <property type="entry name" value="KINESIN-LIKE PROTEIN KIF11"/>
    <property type="match status" value="1"/>
</dbReference>
<feature type="compositionally biased region" description="Basic and acidic residues" evidence="5">
    <location>
        <begin position="1482"/>
        <end position="1515"/>
    </location>
</feature>
<comment type="subcellular location">
    <subcellularLocation>
        <location evidence="1">Cytoplasm</location>
        <location evidence="1">Cytoskeleton</location>
    </subcellularLocation>
</comment>
<dbReference type="EMBL" id="NWUJ01000007">
    <property type="protein sequence ID" value="PFH34280.1"/>
    <property type="molecule type" value="Genomic_DNA"/>
</dbReference>
<evidence type="ECO:0000256" key="2">
    <source>
        <dbReference type="ARBA" id="ARBA00022490"/>
    </source>
</evidence>
<reference evidence="6 7" key="1">
    <citation type="submission" date="2017-09" db="EMBL/GenBank/DDBJ databases">
        <title>Genome sequencing of Besnoitia besnoiti strain Bb-Ger1.</title>
        <authorList>
            <person name="Schares G."/>
            <person name="Venepally P."/>
            <person name="Lorenzi H.A."/>
        </authorList>
    </citation>
    <scope>NUCLEOTIDE SEQUENCE [LARGE SCALE GENOMIC DNA]</scope>
    <source>
        <strain evidence="6 7">Bb-Ger1</strain>
    </source>
</reference>
<dbReference type="STRING" id="94643.A0A2A9MFX3"/>
<feature type="compositionally biased region" description="Low complexity" evidence="5">
    <location>
        <begin position="1352"/>
        <end position="1361"/>
    </location>
</feature>
<feature type="region of interest" description="Disordered" evidence="5">
    <location>
        <begin position="168"/>
        <end position="198"/>
    </location>
</feature>
<feature type="region of interest" description="Disordered" evidence="5">
    <location>
        <begin position="732"/>
        <end position="752"/>
    </location>
</feature>
<name>A0A2A9MFX3_BESBE</name>
<dbReference type="GeneID" id="40312358"/>
<dbReference type="GO" id="GO:0051231">
    <property type="term" value="P:spindle elongation"/>
    <property type="evidence" value="ECO:0007669"/>
    <property type="project" value="TreeGrafter"/>
</dbReference>
<dbReference type="GO" id="GO:0072686">
    <property type="term" value="C:mitotic spindle"/>
    <property type="evidence" value="ECO:0007669"/>
    <property type="project" value="TreeGrafter"/>
</dbReference>
<keyword evidence="3" id="KW-0505">Motor protein</keyword>
<dbReference type="VEuPathDB" id="ToxoDB:BESB_074320"/>
<dbReference type="KEGG" id="bbes:BESB_074320"/>